<sequence>MAGRGRSAAGELHDGQSRRELYPSKARGGRLSLGTQQRGRQWWWCAAEKKHTSQAGGPR</sequence>
<feature type="compositionally biased region" description="Basic and acidic residues" evidence="1">
    <location>
        <begin position="11"/>
        <end position="22"/>
    </location>
</feature>
<keyword evidence="3" id="KW-1185">Reference proteome</keyword>
<proteinExistence type="predicted"/>
<dbReference type="Proteomes" id="UP000799766">
    <property type="component" value="Unassembled WGS sequence"/>
</dbReference>
<evidence type="ECO:0000313" key="2">
    <source>
        <dbReference type="EMBL" id="KAF2454257.1"/>
    </source>
</evidence>
<dbReference type="EMBL" id="MU001692">
    <property type="protein sequence ID" value="KAF2454257.1"/>
    <property type="molecule type" value="Genomic_DNA"/>
</dbReference>
<dbReference type="AlphaFoldDB" id="A0A6A6NRX7"/>
<accession>A0A6A6NRX7</accession>
<reference evidence="2" key="1">
    <citation type="journal article" date="2020" name="Stud. Mycol.">
        <title>101 Dothideomycetes genomes: a test case for predicting lifestyles and emergence of pathogens.</title>
        <authorList>
            <person name="Haridas S."/>
            <person name="Albert R."/>
            <person name="Binder M."/>
            <person name="Bloem J."/>
            <person name="Labutti K."/>
            <person name="Salamov A."/>
            <person name="Andreopoulos B."/>
            <person name="Baker S."/>
            <person name="Barry K."/>
            <person name="Bills G."/>
            <person name="Bluhm B."/>
            <person name="Cannon C."/>
            <person name="Castanera R."/>
            <person name="Culley D."/>
            <person name="Daum C."/>
            <person name="Ezra D."/>
            <person name="Gonzalez J."/>
            <person name="Henrissat B."/>
            <person name="Kuo A."/>
            <person name="Liang C."/>
            <person name="Lipzen A."/>
            <person name="Lutzoni F."/>
            <person name="Magnuson J."/>
            <person name="Mondo S."/>
            <person name="Nolan M."/>
            <person name="Ohm R."/>
            <person name="Pangilinan J."/>
            <person name="Park H.-J."/>
            <person name="Ramirez L."/>
            <person name="Alfaro M."/>
            <person name="Sun H."/>
            <person name="Tritt A."/>
            <person name="Yoshinaga Y."/>
            <person name="Zwiers L.-H."/>
            <person name="Turgeon B."/>
            <person name="Goodwin S."/>
            <person name="Spatafora J."/>
            <person name="Crous P."/>
            <person name="Grigoriev I."/>
        </authorList>
    </citation>
    <scope>NUCLEOTIDE SEQUENCE</scope>
    <source>
        <strain evidence="2">ATCC 16933</strain>
    </source>
</reference>
<gene>
    <name evidence="2" type="ORF">BDY21DRAFT_353445</name>
</gene>
<name>A0A6A6NRX7_9PEZI</name>
<organism evidence="2 3">
    <name type="scientific">Lineolata rhizophorae</name>
    <dbReference type="NCBI Taxonomy" id="578093"/>
    <lineage>
        <taxon>Eukaryota</taxon>
        <taxon>Fungi</taxon>
        <taxon>Dikarya</taxon>
        <taxon>Ascomycota</taxon>
        <taxon>Pezizomycotina</taxon>
        <taxon>Dothideomycetes</taxon>
        <taxon>Dothideomycetes incertae sedis</taxon>
        <taxon>Lineolatales</taxon>
        <taxon>Lineolataceae</taxon>
        <taxon>Lineolata</taxon>
    </lineage>
</organism>
<evidence type="ECO:0000313" key="3">
    <source>
        <dbReference type="Proteomes" id="UP000799766"/>
    </source>
</evidence>
<feature type="region of interest" description="Disordered" evidence="1">
    <location>
        <begin position="1"/>
        <end position="34"/>
    </location>
</feature>
<protein>
    <submittedName>
        <fullName evidence="2">Uncharacterized protein</fullName>
    </submittedName>
</protein>
<evidence type="ECO:0000256" key="1">
    <source>
        <dbReference type="SAM" id="MobiDB-lite"/>
    </source>
</evidence>